<keyword evidence="10" id="KW-1185">Reference proteome</keyword>
<dbReference type="AlphaFoldDB" id="A0A674A0M7"/>
<organism evidence="9 10">
    <name type="scientific">Salmo trutta</name>
    <name type="common">Brown trout</name>
    <dbReference type="NCBI Taxonomy" id="8032"/>
    <lineage>
        <taxon>Eukaryota</taxon>
        <taxon>Metazoa</taxon>
        <taxon>Chordata</taxon>
        <taxon>Craniata</taxon>
        <taxon>Vertebrata</taxon>
        <taxon>Euteleostomi</taxon>
        <taxon>Actinopterygii</taxon>
        <taxon>Neopterygii</taxon>
        <taxon>Teleostei</taxon>
        <taxon>Protacanthopterygii</taxon>
        <taxon>Salmoniformes</taxon>
        <taxon>Salmonidae</taxon>
        <taxon>Salmoninae</taxon>
        <taxon>Salmo</taxon>
    </lineage>
</organism>
<dbReference type="InParanoid" id="A0A674A0M7"/>
<comment type="subcellular location">
    <subcellularLocation>
        <location evidence="1">Membrane</location>
    </subcellularLocation>
</comment>
<evidence type="ECO:0000256" key="1">
    <source>
        <dbReference type="ARBA" id="ARBA00004370"/>
    </source>
</evidence>
<evidence type="ECO:0000256" key="4">
    <source>
        <dbReference type="SAM" id="MobiDB-lite"/>
    </source>
</evidence>
<feature type="domain" description="Immunoglobulin" evidence="8">
    <location>
        <begin position="126"/>
        <end position="206"/>
    </location>
</feature>
<dbReference type="Gene3D" id="2.60.40.10">
    <property type="entry name" value="Immunoglobulins"/>
    <property type="match status" value="2"/>
</dbReference>
<accession>A0A674A0M7</accession>
<dbReference type="OMA" id="DITINCY"/>
<dbReference type="GO" id="GO:0005886">
    <property type="term" value="C:plasma membrane"/>
    <property type="evidence" value="ECO:0007669"/>
    <property type="project" value="TreeGrafter"/>
</dbReference>
<dbReference type="InterPro" id="IPR036179">
    <property type="entry name" value="Ig-like_dom_sf"/>
</dbReference>
<dbReference type="PANTHER" id="PTHR11860:SF87">
    <property type="entry name" value="CMRF35-LIKE MOLECULE 8"/>
    <property type="match status" value="1"/>
</dbReference>
<evidence type="ECO:0000256" key="2">
    <source>
        <dbReference type="ARBA" id="ARBA00022692"/>
    </source>
</evidence>
<dbReference type="InterPro" id="IPR013106">
    <property type="entry name" value="Ig_V-set"/>
</dbReference>
<dbReference type="SMART" id="SM00409">
    <property type="entry name" value="IG"/>
    <property type="match status" value="2"/>
</dbReference>
<feature type="domain" description="Immunoglobulin" evidence="8">
    <location>
        <begin position="16"/>
        <end position="109"/>
    </location>
</feature>
<sequence length="324" mass="36353">MNCLLYTEILIFVHLMRHVSVQTGGSITFPCRYDLNHINHVKYWCKGLGWDVCSYVVRTDHPKSSGKTSISDDINKRIFTVTMTDLTSWDYGNYRCVVEINRGTDIRIQWFYLSVTPGTPELYVEQQEVTGVEGGSVTVRCYHSNTGYMNGYSGTLNGTSVTLKQTSDANNRTVLTVTMSGLKMENTDWYWCRVGELEMPVHITVSQQSATQRTSKMTSTTQDPTTQQPSVSPTAEPVQTDNTSQGAEGNMEEVHQRSIDVKVLLISLGMLVVVTAGILVTWKMWRKHKDNKAKDQTTNNSVVGYTYFIQLTCFSVLDLGSSTS</sequence>
<keyword evidence="3 5" id="KW-0472">Membrane</keyword>
<dbReference type="CDD" id="cd05716">
    <property type="entry name" value="IgV_pIgR_like"/>
    <property type="match status" value="1"/>
</dbReference>
<evidence type="ECO:0000313" key="10">
    <source>
        <dbReference type="Proteomes" id="UP000472277"/>
    </source>
</evidence>
<evidence type="ECO:0000256" key="3">
    <source>
        <dbReference type="ARBA" id="ARBA00023136"/>
    </source>
</evidence>
<name>A0A674A0M7_SALTR</name>
<feature type="chain" id="PRO_5025429011" description="Ig-like domain-containing protein" evidence="6">
    <location>
        <begin position="22"/>
        <end position="324"/>
    </location>
</feature>
<feature type="domain" description="Immunoglobulin V-set" evidence="7">
    <location>
        <begin position="26"/>
        <end position="98"/>
    </location>
</feature>
<keyword evidence="2 5" id="KW-0812">Transmembrane</keyword>
<dbReference type="Proteomes" id="UP000472277">
    <property type="component" value="Chromosome 5"/>
</dbReference>
<proteinExistence type="predicted"/>
<evidence type="ECO:0000256" key="6">
    <source>
        <dbReference type="SAM" id="SignalP"/>
    </source>
</evidence>
<dbReference type="Ensembl" id="ENSSTUT00000054899.1">
    <property type="protein sequence ID" value="ENSSTUP00000052507.1"/>
    <property type="gene ID" value="ENSSTUG00000022219.1"/>
</dbReference>
<reference evidence="9" key="2">
    <citation type="submission" date="2025-09" db="UniProtKB">
        <authorList>
            <consortium name="Ensembl"/>
        </authorList>
    </citation>
    <scope>IDENTIFICATION</scope>
</reference>
<feature type="transmembrane region" description="Helical" evidence="5">
    <location>
        <begin position="263"/>
        <end position="282"/>
    </location>
</feature>
<keyword evidence="5" id="KW-1133">Transmembrane helix</keyword>
<dbReference type="InterPro" id="IPR050671">
    <property type="entry name" value="CD300_family_receptors"/>
</dbReference>
<dbReference type="GeneTree" id="ENSGT00950000182977"/>
<evidence type="ECO:0000313" key="9">
    <source>
        <dbReference type="Ensembl" id="ENSSTUP00000052507.1"/>
    </source>
</evidence>
<evidence type="ECO:0000256" key="5">
    <source>
        <dbReference type="SAM" id="Phobius"/>
    </source>
</evidence>
<evidence type="ECO:0000259" key="7">
    <source>
        <dbReference type="SMART" id="SM00406"/>
    </source>
</evidence>
<dbReference type="PANTHER" id="PTHR11860">
    <property type="entry name" value="POLYMERIC-IMMUNOGLOBULIN RECEPTOR"/>
    <property type="match status" value="1"/>
</dbReference>
<dbReference type="InterPro" id="IPR013783">
    <property type="entry name" value="Ig-like_fold"/>
</dbReference>
<dbReference type="SUPFAM" id="SSF48726">
    <property type="entry name" value="Immunoglobulin"/>
    <property type="match status" value="2"/>
</dbReference>
<dbReference type="InterPro" id="IPR003599">
    <property type="entry name" value="Ig_sub"/>
</dbReference>
<feature type="compositionally biased region" description="Polar residues" evidence="4">
    <location>
        <begin position="208"/>
        <end position="217"/>
    </location>
</feature>
<protein>
    <recommendedName>
        <fullName evidence="11">Ig-like domain-containing protein</fullName>
    </recommendedName>
</protein>
<feature type="compositionally biased region" description="Polar residues" evidence="4">
    <location>
        <begin position="237"/>
        <end position="247"/>
    </location>
</feature>
<dbReference type="GO" id="GO:0004888">
    <property type="term" value="F:transmembrane signaling receptor activity"/>
    <property type="evidence" value="ECO:0007669"/>
    <property type="project" value="TreeGrafter"/>
</dbReference>
<dbReference type="Pfam" id="PF07686">
    <property type="entry name" value="V-set"/>
    <property type="match status" value="1"/>
</dbReference>
<evidence type="ECO:0000259" key="8">
    <source>
        <dbReference type="SMART" id="SM00409"/>
    </source>
</evidence>
<keyword evidence="6" id="KW-0732">Signal</keyword>
<reference evidence="9" key="1">
    <citation type="submission" date="2025-08" db="UniProtKB">
        <authorList>
            <consortium name="Ensembl"/>
        </authorList>
    </citation>
    <scope>IDENTIFICATION</scope>
</reference>
<feature type="region of interest" description="Disordered" evidence="4">
    <location>
        <begin position="208"/>
        <end position="252"/>
    </location>
</feature>
<feature type="compositionally biased region" description="Low complexity" evidence="4">
    <location>
        <begin position="218"/>
        <end position="234"/>
    </location>
</feature>
<evidence type="ECO:0008006" key="11">
    <source>
        <dbReference type="Google" id="ProtNLM"/>
    </source>
</evidence>
<feature type="signal peptide" evidence="6">
    <location>
        <begin position="1"/>
        <end position="21"/>
    </location>
</feature>
<dbReference type="SMART" id="SM00406">
    <property type="entry name" value="IGv"/>
    <property type="match status" value="1"/>
</dbReference>